<evidence type="ECO:0000313" key="3">
    <source>
        <dbReference type="EMBL" id="MFD2732571.1"/>
    </source>
</evidence>
<proteinExistence type="predicted"/>
<dbReference type="InterPro" id="IPR012373">
    <property type="entry name" value="Ferrdict_sens_TM"/>
</dbReference>
<dbReference type="PANTHER" id="PTHR30273">
    <property type="entry name" value="PERIPLASMIC SIGNAL SENSOR AND SIGMA FACTOR ACTIVATOR FECR-RELATED"/>
    <property type="match status" value="1"/>
</dbReference>
<comment type="caution">
    <text evidence="3">The sequence shown here is derived from an EMBL/GenBank/DDBJ whole genome shotgun (WGS) entry which is preliminary data.</text>
</comment>
<evidence type="ECO:0000313" key="4">
    <source>
        <dbReference type="Proteomes" id="UP001597546"/>
    </source>
</evidence>
<gene>
    <name evidence="3" type="ORF">ACFSSE_12755</name>
</gene>
<feature type="domain" description="FecR protein" evidence="1">
    <location>
        <begin position="173"/>
        <end position="268"/>
    </location>
</feature>
<name>A0ABW5TTZ9_9SPHI</name>
<dbReference type="Gene3D" id="2.60.120.1440">
    <property type="match status" value="1"/>
</dbReference>
<keyword evidence="4" id="KW-1185">Reference proteome</keyword>
<dbReference type="PANTHER" id="PTHR30273:SF2">
    <property type="entry name" value="PROTEIN FECR"/>
    <property type="match status" value="1"/>
</dbReference>
<dbReference type="Proteomes" id="UP001597546">
    <property type="component" value="Unassembled WGS sequence"/>
</dbReference>
<dbReference type="RefSeq" id="WP_379047131.1">
    <property type="nucleotide sequence ID" value="NZ_JBHSKW010000064.1"/>
</dbReference>
<evidence type="ECO:0000259" key="2">
    <source>
        <dbReference type="Pfam" id="PF16344"/>
    </source>
</evidence>
<feature type="domain" description="Protein FecR C-terminal" evidence="2">
    <location>
        <begin position="317"/>
        <end position="384"/>
    </location>
</feature>
<dbReference type="Pfam" id="PF16344">
    <property type="entry name" value="FecR_C"/>
    <property type="match status" value="1"/>
</dbReference>
<accession>A0ABW5TTZ9</accession>
<reference evidence="4" key="1">
    <citation type="journal article" date="2019" name="Int. J. Syst. Evol. Microbiol.">
        <title>The Global Catalogue of Microorganisms (GCM) 10K type strain sequencing project: providing services to taxonomists for standard genome sequencing and annotation.</title>
        <authorList>
            <consortium name="The Broad Institute Genomics Platform"/>
            <consortium name="The Broad Institute Genome Sequencing Center for Infectious Disease"/>
            <person name="Wu L."/>
            <person name="Ma J."/>
        </authorList>
    </citation>
    <scope>NUCLEOTIDE SEQUENCE [LARGE SCALE GENOMIC DNA]</scope>
    <source>
        <strain evidence="4">KCTC 42456</strain>
    </source>
</reference>
<dbReference type="Pfam" id="PF04773">
    <property type="entry name" value="FecR"/>
    <property type="match status" value="1"/>
</dbReference>
<evidence type="ECO:0000259" key="1">
    <source>
        <dbReference type="Pfam" id="PF04773"/>
    </source>
</evidence>
<sequence length="386" mass="43277">MDKKEFLKLVTKYNQGTATEEEKSFLNTYDQLFEELENPLDELKAEDKDRLKQNMLNDIKLKMLAEPVPYKESNNWKWIAAAMFIIACSAALFFTMSTTQKQTAEIQEHHTKDTLITPGSNQAVLTLANGKQITLNDKANGLLTEEAGVIISKNEDGLLKYEIAANAEATTHTMSTPRGGQYQLILADGSKVWLNADSKIIFPSRFDGDERKVEIFGEAYFEVAKNKDKPFKVVSNNQIIEVLGTHFNINNYADELAAKTTLLEGSVKISPLVNGTINNTAAKILKPGEQAILNNGESKVKVAQTDLEAAIAWKNGYFRFNKIDMQSMMRQVARWYDVDIEYEGAISKDLFVGNLRRSDDIKEVLHILQLGKINATIKGKTIIISN</sequence>
<dbReference type="PIRSF" id="PIRSF018266">
    <property type="entry name" value="FecR"/>
    <property type="match status" value="1"/>
</dbReference>
<organism evidence="3 4">
    <name type="scientific">Pedobacter alpinus</name>
    <dbReference type="NCBI Taxonomy" id="1590643"/>
    <lineage>
        <taxon>Bacteria</taxon>
        <taxon>Pseudomonadati</taxon>
        <taxon>Bacteroidota</taxon>
        <taxon>Sphingobacteriia</taxon>
        <taxon>Sphingobacteriales</taxon>
        <taxon>Sphingobacteriaceae</taxon>
        <taxon>Pedobacter</taxon>
    </lineage>
</organism>
<dbReference type="InterPro" id="IPR006860">
    <property type="entry name" value="FecR"/>
</dbReference>
<protein>
    <submittedName>
        <fullName evidence="3">FecR domain-containing protein</fullName>
    </submittedName>
</protein>
<dbReference type="EMBL" id="JBHULV010000045">
    <property type="protein sequence ID" value="MFD2732571.1"/>
    <property type="molecule type" value="Genomic_DNA"/>
</dbReference>
<dbReference type="Gene3D" id="3.55.50.30">
    <property type="match status" value="1"/>
</dbReference>
<dbReference type="InterPro" id="IPR032508">
    <property type="entry name" value="FecR_C"/>
</dbReference>